<keyword evidence="3 7" id="KW-0479">Metal-binding</keyword>
<dbReference type="PROSITE" id="PS50294">
    <property type="entry name" value="WD_REPEATS_REGION"/>
    <property type="match status" value="1"/>
</dbReference>
<dbReference type="GO" id="GO:0020037">
    <property type="term" value="F:heme binding"/>
    <property type="evidence" value="ECO:0007669"/>
    <property type="project" value="InterPro"/>
</dbReference>
<dbReference type="Pfam" id="PF07635">
    <property type="entry name" value="PSCyt1"/>
    <property type="match status" value="1"/>
</dbReference>
<name>A0A7W8DN95_9BACT</name>
<dbReference type="RefSeq" id="WP_184204535.1">
    <property type="nucleotide sequence ID" value="NZ_JACHIF010000001.1"/>
</dbReference>
<evidence type="ECO:0000256" key="1">
    <source>
        <dbReference type="ARBA" id="ARBA00022574"/>
    </source>
</evidence>
<keyword evidence="1 6" id="KW-0853">WD repeat</keyword>
<dbReference type="PANTHER" id="PTHR19848:SF8">
    <property type="entry name" value="F-BOX AND WD REPEAT DOMAIN CONTAINING 7"/>
    <property type="match status" value="1"/>
</dbReference>
<dbReference type="InterPro" id="IPR015943">
    <property type="entry name" value="WD40/YVTN_repeat-like_dom_sf"/>
</dbReference>
<dbReference type="InterPro" id="IPR036322">
    <property type="entry name" value="WD40_repeat_dom_sf"/>
</dbReference>
<dbReference type="InterPro" id="IPR009056">
    <property type="entry name" value="Cyt_c-like_dom"/>
</dbReference>
<dbReference type="InterPro" id="IPR036909">
    <property type="entry name" value="Cyt_c-like_dom_sf"/>
</dbReference>
<dbReference type="InterPro" id="IPR001680">
    <property type="entry name" value="WD40_rpt"/>
</dbReference>
<dbReference type="Pfam" id="PF00400">
    <property type="entry name" value="WD40"/>
    <property type="match status" value="3"/>
</dbReference>
<feature type="repeat" description="WD" evidence="6">
    <location>
        <begin position="272"/>
        <end position="313"/>
    </location>
</feature>
<dbReference type="AlphaFoldDB" id="A0A7W8DN95"/>
<evidence type="ECO:0000256" key="3">
    <source>
        <dbReference type="ARBA" id="ARBA00022723"/>
    </source>
</evidence>
<dbReference type="GO" id="GO:0009055">
    <property type="term" value="F:electron transfer activity"/>
    <property type="evidence" value="ECO:0007669"/>
    <property type="project" value="InterPro"/>
</dbReference>
<evidence type="ECO:0000256" key="5">
    <source>
        <dbReference type="ARBA" id="ARBA00023004"/>
    </source>
</evidence>
<dbReference type="SUPFAM" id="SSF50978">
    <property type="entry name" value="WD40 repeat-like"/>
    <property type="match status" value="1"/>
</dbReference>
<dbReference type="SMART" id="SM00320">
    <property type="entry name" value="WD40"/>
    <property type="match status" value="6"/>
</dbReference>
<dbReference type="Proteomes" id="UP000534294">
    <property type="component" value="Unassembled WGS sequence"/>
</dbReference>
<evidence type="ECO:0000256" key="6">
    <source>
        <dbReference type="PROSITE-ProRule" id="PRU00221"/>
    </source>
</evidence>
<dbReference type="InterPro" id="IPR011429">
    <property type="entry name" value="Cyt_c_Planctomycete-type"/>
</dbReference>
<reference evidence="9 10" key="1">
    <citation type="submission" date="2020-08" db="EMBL/GenBank/DDBJ databases">
        <title>Genomic Encyclopedia of Type Strains, Phase IV (KMG-IV): sequencing the most valuable type-strain genomes for metagenomic binning, comparative biology and taxonomic classification.</title>
        <authorList>
            <person name="Goeker M."/>
        </authorList>
    </citation>
    <scope>NUCLEOTIDE SEQUENCE [LARGE SCALE GENOMIC DNA]</scope>
    <source>
        <strain evidence="9 10">DSM 12251</strain>
    </source>
</reference>
<organism evidence="9 10">
    <name type="scientific">Prosthecobacter dejongeii</name>
    <dbReference type="NCBI Taxonomy" id="48465"/>
    <lineage>
        <taxon>Bacteria</taxon>
        <taxon>Pseudomonadati</taxon>
        <taxon>Verrucomicrobiota</taxon>
        <taxon>Verrucomicrobiia</taxon>
        <taxon>Verrucomicrobiales</taxon>
        <taxon>Verrucomicrobiaceae</taxon>
        <taxon>Prosthecobacter</taxon>
    </lineage>
</organism>
<dbReference type="EMBL" id="JACHIF010000001">
    <property type="protein sequence ID" value="MBB5036092.1"/>
    <property type="molecule type" value="Genomic_DNA"/>
</dbReference>
<dbReference type="PROSITE" id="PS50082">
    <property type="entry name" value="WD_REPEATS_2"/>
    <property type="match status" value="2"/>
</dbReference>
<evidence type="ECO:0000256" key="2">
    <source>
        <dbReference type="ARBA" id="ARBA00022617"/>
    </source>
</evidence>
<feature type="domain" description="Cytochrome c" evidence="8">
    <location>
        <begin position="19"/>
        <end position="118"/>
    </location>
</feature>
<gene>
    <name evidence="9" type="ORF">HNQ64_000326</name>
</gene>
<keyword evidence="4" id="KW-0677">Repeat</keyword>
<accession>A0A7W8DN95</accession>
<keyword evidence="5 7" id="KW-0408">Iron</keyword>
<feature type="repeat" description="WD" evidence="6">
    <location>
        <begin position="314"/>
        <end position="345"/>
    </location>
</feature>
<comment type="caution">
    <text evidence="9">The sequence shown here is derived from an EMBL/GenBank/DDBJ whole genome shotgun (WGS) entry which is preliminary data.</text>
</comment>
<dbReference type="PANTHER" id="PTHR19848">
    <property type="entry name" value="WD40 REPEAT PROTEIN"/>
    <property type="match status" value="1"/>
</dbReference>
<dbReference type="SUPFAM" id="SSF46626">
    <property type="entry name" value="Cytochrome c"/>
    <property type="match status" value="1"/>
</dbReference>
<evidence type="ECO:0000256" key="7">
    <source>
        <dbReference type="PROSITE-ProRule" id="PRU00433"/>
    </source>
</evidence>
<evidence type="ECO:0000259" key="8">
    <source>
        <dbReference type="PROSITE" id="PS51007"/>
    </source>
</evidence>
<dbReference type="CDD" id="cd00200">
    <property type="entry name" value="WD40"/>
    <property type="match status" value="1"/>
</dbReference>
<dbReference type="GO" id="GO:0046872">
    <property type="term" value="F:metal ion binding"/>
    <property type="evidence" value="ECO:0007669"/>
    <property type="project" value="UniProtKB-KW"/>
</dbReference>
<dbReference type="PROSITE" id="PS51007">
    <property type="entry name" value="CYTC"/>
    <property type="match status" value="1"/>
</dbReference>
<keyword evidence="2 7" id="KW-0349">Heme</keyword>
<protein>
    <submittedName>
        <fullName evidence="9">WD40 repeat protein</fullName>
    </submittedName>
</protein>
<sequence>MIRRSLDVRLIIASFFLAGAAVAGPVSFSKQIAPLLADQCLECHRAEKAKGGYRLDAFEQLLKAGDSEEVPVVPGKAEASELYELLVIHDETDRMPKKADALPEKDIALIRQWIQEGAKYDGANAQASLTSLLPQKMAQTLEKYPRPIPVTALAVNGDGKVLVTSGFHEVLSWDPATGKMRGRLPGLPERILGLSFVQGGPWLAVAGGSPGRIGEVWLVNFAKPSERKRLAQLRDCALGVVASADGKYLVAGGADNRVRCFALPEGKEIWNIESHADWILGLAISPDSQHVATASRDRTAKVMKITNGEIQGTFNGHSVPVLSVAFAPNSQEVISGGSDGEARRWVLDGTGKKDSTLRPSGRSEVLALGYVNQDTPLTASGSGQVSLIDSKARKTKARLAMHGDRVNAMVLLGAGAEQAVITACHDGEIRITRMQDNQELRKFIASPGW</sequence>
<evidence type="ECO:0000313" key="9">
    <source>
        <dbReference type="EMBL" id="MBB5036092.1"/>
    </source>
</evidence>
<proteinExistence type="predicted"/>
<evidence type="ECO:0000313" key="10">
    <source>
        <dbReference type="Proteomes" id="UP000534294"/>
    </source>
</evidence>
<evidence type="ECO:0000256" key="4">
    <source>
        <dbReference type="ARBA" id="ARBA00022737"/>
    </source>
</evidence>
<keyword evidence="10" id="KW-1185">Reference proteome</keyword>
<dbReference type="Gene3D" id="2.130.10.10">
    <property type="entry name" value="YVTN repeat-like/Quinoprotein amine dehydrogenase"/>
    <property type="match status" value="2"/>
</dbReference>